<accession>A0A9D7FEB6</accession>
<evidence type="ECO:0008006" key="3">
    <source>
        <dbReference type="Google" id="ProtNLM"/>
    </source>
</evidence>
<protein>
    <recommendedName>
        <fullName evidence="3">Nif11 domain-containing protein</fullName>
    </recommendedName>
</protein>
<sequence length="67" mass="7055">MKGTITDFLALVSAKPELSRDLIELAARHGFEFSVDGLSHSDELSDNELQGVAGGAARGGYPPVRAL</sequence>
<gene>
    <name evidence="1" type="ORF">IPJ48_13880</name>
</gene>
<evidence type="ECO:0000313" key="2">
    <source>
        <dbReference type="Proteomes" id="UP000886602"/>
    </source>
</evidence>
<dbReference type="AlphaFoldDB" id="A0A9D7FEB6"/>
<reference evidence="1" key="1">
    <citation type="submission" date="2020-10" db="EMBL/GenBank/DDBJ databases">
        <title>Connecting structure to function with the recovery of over 1000 high-quality activated sludge metagenome-assembled genomes encoding full-length rRNA genes using long-read sequencing.</title>
        <authorList>
            <person name="Singleton C.M."/>
            <person name="Petriglieri F."/>
            <person name="Kristensen J.M."/>
            <person name="Kirkegaard R.H."/>
            <person name="Michaelsen T.Y."/>
            <person name="Andersen M.H."/>
            <person name="Karst S.M."/>
            <person name="Dueholm M.S."/>
            <person name="Nielsen P.H."/>
            <person name="Albertsen M."/>
        </authorList>
    </citation>
    <scope>NUCLEOTIDE SEQUENCE</scope>
    <source>
        <strain evidence="1">EsbW_18-Q3-R4-48_MAXAC.044</strain>
    </source>
</reference>
<comment type="caution">
    <text evidence="1">The sequence shown here is derived from an EMBL/GenBank/DDBJ whole genome shotgun (WGS) entry which is preliminary data.</text>
</comment>
<name>A0A9D7FEB6_9RHOO</name>
<proteinExistence type="predicted"/>
<dbReference type="Proteomes" id="UP000886602">
    <property type="component" value="Unassembled WGS sequence"/>
</dbReference>
<organism evidence="1 2">
    <name type="scientific">Candidatus Propionivibrio dominans</name>
    <dbReference type="NCBI Taxonomy" id="2954373"/>
    <lineage>
        <taxon>Bacteria</taxon>
        <taxon>Pseudomonadati</taxon>
        <taxon>Pseudomonadota</taxon>
        <taxon>Betaproteobacteria</taxon>
        <taxon>Rhodocyclales</taxon>
        <taxon>Rhodocyclaceae</taxon>
        <taxon>Propionivibrio</taxon>
    </lineage>
</organism>
<dbReference type="EMBL" id="JADJNC010000023">
    <property type="protein sequence ID" value="MBK7424077.1"/>
    <property type="molecule type" value="Genomic_DNA"/>
</dbReference>
<evidence type="ECO:0000313" key="1">
    <source>
        <dbReference type="EMBL" id="MBK7424077.1"/>
    </source>
</evidence>